<evidence type="ECO:0000313" key="2">
    <source>
        <dbReference type="EMBL" id="EJK50698.1"/>
    </source>
</evidence>
<sequence length="146" mass="16619">MILRLYQAWNQREIVGRPSIRGCGNCGTVDSGSTKPSLVEDDSPAQASRPTRRYRSQIERLNADEYKESSRGGNLGRNRSGRSKRITAATQARAPTKVQSALRAKIKYIQSMRSRREIEDNMLSFAKTEYRSRRDTVTVDHPWTIS</sequence>
<dbReference type="AlphaFoldDB" id="K0RAN4"/>
<keyword evidence="3" id="KW-1185">Reference proteome</keyword>
<protein>
    <submittedName>
        <fullName evidence="2">Uncharacterized protein</fullName>
    </submittedName>
</protein>
<organism evidence="2 3">
    <name type="scientific">Thalassiosira oceanica</name>
    <name type="common">Marine diatom</name>
    <dbReference type="NCBI Taxonomy" id="159749"/>
    <lineage>
        <taxon>Eukaryota</taxon>
        <taxon>Sar</taxon>
        <taxon>Stramenopiles</taxon>
        <taxon>Ochrophyta</taxon>
        <taxon>Bacillariophyta</taxon>
        <taxon>Coscinodiscophyceae</taxon>
        <taxon>Thalassiosirophycidae</taxon>
        <taxon>Thalassiosirales</taxon>
        <taxon>Thalassiosiraceae</taxon>
        <taxon>Thalassiosira</taxon>
    </lineage>
</organism>
<dbReference type="Proteomes" id="UP000266841">
    <property type="component" value="Unassembled WGS sequence"/>
</dbReference>
<feature type="region of interest" description="Disordered" evidence="1">
    <location>
        <begin position="27"/>
        <end position="96"/>
    </location>
</feature>
<name>K0RAN4_THAOC</name>
<accession>K0RAN4</accession>
<dbReference type="EMBL" id="AGNL01043174">
    <property type="protein sequence ID" value="EJK50698.1"/>
    <property type="molecule type" value="Genomic_DNA"/>
</dbReference>
<reference evidence="2 3" key="1">
    <citation type="journal article" date="2012" name="Genome Biol.">
        <title>Genome and low-iron response of an oceanic diatom adapted to chronic iron limitation.</title>
        <authorList>
            <person name="Lommer M."/>
            <person name="Specht M."/>
            <person name="Roy A.S."/>
            <person name="Kraemer L."/>
            <person name="Andreson R."/>
            <person name="Gutowska M.A."/>
            <person name="Wolf J."/>
            <person name="Bergner S.V."/>
            <person name="Schilhabel M.B."/>
            <person name="Klostermeier U.C."/>
            <person name="Beiko R.G."/>
            <person name="Rosenstiel P."/>
            <person name="Hippler M."/>
            <person name="Laroche J."/>
        </authorList>
    </citation>
    <scope>NUCLEOTIDE SEQUENCE [LARGE SCALE GENOMIC DNA]</scope>
    <source>
        <strain evidence="2 3">CCMP1005</strain>
    </source>
</reference>
<evidence type="ECO:0000313" key="3">
    <source>
        <dbReference type="Proteomes" id="UP000266841"/>
    </source>
</evidence>
<evidence type="ECO:0000256" key="1">
    <source>
        <dbReference type="SAM" id="MobiDB-lite"/>
    </source>
</evidence>
<feature type="compositionally biased region" description="Basic and acidic residues" evidence="1">
    <location>
        <begin position="56"/>
        <end position="70"/>
    </location>
</feature>
<comment type="caution">
    <text evidence="2">The sequence shown here is derived from an EMBL/GenBank/DDBJ whole genome shotgun (WGS) entry which is preliminary data.</text>
</comment>
<proteinExistence type="predicted"/>
<gene>
    <name evidence="2" type="ORF">THAOC_30261</name>
</gene>